<feature type="domain" description="Bcl-2 Bcl-2 homology region 1-3" evidence="1">
    <location>
        <begin position="55"/>
        <end position="158"/>
    </location>
</feature>
<dbReference type="RefSeq" id="YP_009118395.1">
    <property type="nucleotide sequence ID" value="NC_026421.1"/>
</dbReference>
<evidence type="ECO:0000313" key="2">
    <source>
        <dbReference type="EMBL" id="AIU39532.1"/>
    </source>
</evidence>
<accession>A0A0B4Q5G9</accession>
<reference evidence="2 3" key="1">
    <citation type="journal article" date="2015" name="Genome Announc.">
        <title>Genome sequences of equid herpesviruses 2 and 5.</title>
        <authorList>
            <person name="Wilkie G.S."/>
            <person name="Kerr K."/>
            <person name="Stewart J.P."/>
            <person name="Studdert M.J."/>
            <person name="Davison A.J."/>
        </authorList>
    </citation>
    <scope>NUCLEOTIDE SEQUENCE [LARGE SCALE GENOMIC DNA]</scope>
    <source>
        <strain evidence="2">2-141/67</strain>
    </source>
</reference>
<dbReference type="KEGG" id="vg:23104142"/>
<dbReference type="InterPro" id="IPR036834">
    <property type="entry name" value="Bcl-2-like_sf"/>
</dbReference>
<protein>
    <submittedName>
        <fullName evidence="2">Apoptosis regulator BALF1</fullName>
    </submittedName>
</protein>
<dbReference type="EMBL" id="KM924295">
    <property type="protein sequence ID" value="AIU39532.1"/>
    <property type="molecule type" value="Genomic_DNA"/>
</dbReference>
<keyword evidence="3" id="KW-1185">Reference proteome</keyword>
<evidence type="ECO:0000313" key="3">
    <source>
        <dbReference type="Proteomes" id="UP000124452"/>
    </source>
</evidence>
<gene>
    <name evidence="2" type="primary">E4</name>
</gene>
<dbReference type="Proteomes" id="UP000124452">
    <property type="component" value="Segment"/>
</dbReference>
<dbReference type="GeneID" id="23104142"/>
<name>A0A0B4Q5G9_9GAMA</name>
<organism evidence="2 3">
    <name type="scientific">Equid gammaherpesvirus 5</name>
    <dbReference type="NCBI Taxonomy" id="10371"/>
    <lineage>
        <taxon>Viruses</taxon>
        <taxon>Duplodnaviria</taxon>
        <taxon>Heunggongvirae</taxon>
        <taxon>Peploviricota</taxon>
        <taxon>Herviviricetes</taxon>
        <taxon>Herpesvirales</taxon>
        <taxon>Orthoherpesviridae</taxon>
        <taxon>Gammaherpesvirinae</taxon>
        <taxon>Percavirus</taxon>
        <taxon>Percavirus equidgamma5</taxon>
    </lineage>
</organism>
<dbReference type="PROSITE" id="PS50062">
    <property type="entry name" value="BCL2_FAMILY"/>
    <property type="match status" value="1"/>
</dbReference>
<dbReference type="SMART" id="SM00337">
    <property type="entry name" value="BCL"/>
    <property type="match status" value="1"/>
</dbReference>
<sequence>MELRARLGEDESPETEGLLETETERVSMINMFSNVFAKVINLPTLGVLSPEEALLAWLVSECKSEYFQELTTLVMQVPVCINSPESSAVANVLEIVKQTHTGSGYDNFGRLLCSLSFISCYLEMVLQSSERYLHLFASELAEFYLGHSRLWLRSRNTLYEKLREDFPASYAYFFLKQKWLKLITFSKK</sequence>
<dbReference type="SUPFAM" id="SSF56854">
    <property type="entry name" value="Bcl-2 inhibitors of programmed cell death"/>
    <property type="match status" value="1"/>
</dbReference>
<dbReference type="OrthoDB" id="23503at10239"/>
<dbReference type="InterPro" id="IPR046371">
    <property type="entry name" value="Bcl-2_BH1-3"/>
</dbReference>
<dbReference type="InterPro" id="IPR002475">
    <property type="entry name" value="Bcl2-like"/>
</dbReference>
<proteinExistence type="predicted"/>
<evidence type="ECO:0000259" key="1">
    <source>
        <dbReference type="SMART" id="SM00337"/>
    </source>
</evidence>